<dbReference type="VEuPathDB" id="TriTrypDB:LtaPh_3202451"/>
<dbReference type="Proteomes" id="UP000419144">
    <property type="component" value="Unassembled WGS sequence"/>
</dbReference>
<dbReference type="AlphaFoldDB" id="A0A640KP23"/>
<proteinExistence type="predicted"/>
<feature type="transmembrane region" description="Helical" evidence="1">
    <location>
        <begin position="20"/>
        <end position="39"/>
    </location>
</feature>
<accession>A0A640KP23</accession>
<evidence type="ECO:0000256" key="1">
    <source>
        <dbReference type="SAM" id="Phobius"/>
    </source>
</evidence>
<dbReference type="PANTHER" id="PTHR48424:SF3">
    <property type="entry name" value="DYNEIN LIGHT CHAIN-RELATED"/>
    <property type="match status" value="1"/>
</dbReference>
<gene>
    <name evidence="2" type="ORF">LtaPh_3202451</name>
</gene>
<dbReference type="EMBL" id="BLBS01000048">
    <property type="protein sequence ID" value="GET91353.1"/>
    <property type="molecule type" value="Genomic_DNA"/>
</dbReference>
<comment type="caution">
    <text evidence="2">The sequence shown here is derived from an EMBL/GenBank/DDBJ whole genome shotgun (WGS) entry which is preliminary data.</text>
</comment>
<sequence length="101" mass="11068">MGVVRHEAAKVAAHNAVPRWLILLVELLLDVGSNILLNVKLLHCLKRHLDRVRLHVLGHVGILNRGLVVVVVHDCGGYSKGRCVEPAAALRKEGSDRGCWS</sequence>
<keyword evidence="1" id="KW-0812">Transmembrane</keyword>
<reference evidence="2" key="1">
    <citation type="submission" date="2019-11" db="EMBL/GenBank/DDBJ databases">
        <title>Leishmania tarentolae CDS.</title>
        <authorList>
            <person name="Goto Y."/>
            <person name="Yamagishi J."/>
        </authorList>
    </citation>
    <scope>NUCLEOTIDE SEQUENCE [LARGE SCALE GENOMIC DNA]</scope>
    <source>
        <strain evidence="2">Parrot Tar II</strain>
    </source>
</reference>
<dbReference type="OrthoDB" id="8944034at2759"/>
<dbReference type="PANTHER" id="PTHR48424">
    <property type="entry name" value="DYNEIN LIGHT CHAIN-RELATED"/>
    <property type="match status" value="1"/>
</dbReference>
<keyword evidence="1" id="KW-0472">Membrane</keyword>
<protein>
    <submittedName>
        <fullName evidence="2">Dynein light chain, putative</fullName>
    </submittedName>
</protein>
<evidence type="ECO:0000313" key="2">
    <source>
        <dbReference type="EMBL" id="GET91353.1"/>
    </source>
</evidence>
<organism evidence="2 3">
    <name type="scientific">Leishmania tarentolae</name>
    <name type="common">Sauroleishmania tarentolae</name>
    <dbReference type="NCBI Taxonomy" id="5689"/>
    <lineage>
        <taxon>Eukaryota</taxon>
        <taxon>Discoba</taxon>
        <taxon>Euglenozoa</taxon>
        <taxon>Kinetoplastea</taxon>
        <taxon>Metakinetoplastina</taxon>
        <taxon>Trypanosomatida</taxon>
        <taxon>Trypanosomatidae</taxon>
        <taxon>Leishmaniinae</taxon>
        <taxon>Leishmania</taxon>
        <taxon>lizard Leishmania</taxon>
    </lineage>
</organism>
<keyword evidence="1" id="KW-1133">Transmembrane helix</keyword>
<name>A0A640KP23_LEITA</name>
<keyword evidence="3" id="KW-1185">Reference proteome</keyword>
<evidence type="ECO:0000313" key="3">
    <source>
        <dbReference type="Proteomes" id="UP000419144"/>
    </source>
</evidence>